<sequence length="285" mass="32368">MAYAISRDEKSPSTMLRRVARGELKAALRQVESESRSVHPLRKNIKKTRGLLRLFAPRFDDFPRENKALSEAAFGVSGMRDAEVMRATLLRLGREGPDLDGAAAARAMLEALRPLHTEIDAAAFSLFAERISEIRKRAKHWKVRGKGWPAYEDGLLATLEDCRKRMKKARASGKNEDLHAWRTRVKQHWYHTRLLAPIWPEMLHPREDALDILGELVGDHHDLHVLALAAPEHLAPEPRSALTRLIETEMTRLESEAFALGARLFAEKPAALGARWGGWYRLWKA</sequence>
<dbReference type="PANTHER" id="PTHR39339">
    <property type="entry name" value="SLR1444 PROTEIN"/>
    <property type="match status" value="1"/>
</dbReference>
<dbReference type="Gene3D" id="1.40.20.10">
    <property type="entry name" value="CHAD domain"/>
    <property type="match status" value="1"/>
</dbReference>
<dbReference type="PROSITE" id="PS51708">
    <property type="entry name" value="CHAD"/>
    <property type="match status" value="1"/>
</dbReference>
<comment type="caution">
    <text evidence="2">The sequence shown here is derived from an EMBL/GenBank/DDBJ whole genome shotgun (WGS) entry which is preliminary data.</text>
</comment>
<reference evidence="2 3" key="2">
    <citation type="journal article" date="2015" name="Antonie Van Leeuwenhoek">
        <title>Thioclava indica sp. nov., isolated from surface seawater of the Indian Ocean.</title>
        <authorList>
            <person name="Liu Y."/>
            <person name="Lai Q."/>
            <person name="Du J."/>
            <person name="Xu H."/>
            <person name="Jiang L."/>
            <person name="Shao Z."/>
        </authorList>
    </citation>
    <scope>NUCLEOTIDE SEQUENCE [LARGE SCALE GENOMIC DNA]</scope>
    <source>
        <strain evidence="2 3">13D2W-2</strain>
    </source>
</reference>
<evidence type="ECO:0000259" key="1">
    <source>
        <dbReference type="PROSITE" id="PS51708"/>
    </source>
</evidence>
<accession>A0A085U122</accession>
<name>A0A085U122_9RHOB</name>
<dbReference type="InterPro" id="IPR007899">
    <property type="entry name" value="CHAD_dom"/>
</dbReference>
<dbReference type="PANTHER" id="PTHR39339:SF1">
    <property type="entry name" value="CHAD DOMAIN-CONTAINING PROTEIN"/>
    <property type="match status" value="1"/>
</dbReference>
<protein>
    <submittedName>
        <fullName evidence="2">CHAD domain-containing protein</fullName>
    </submittedName>
</protein>
<dbReference type="OrthoDB" id="9810907at2"/>
<dbReference type="STRING" id="1317124.DW2_00885"/>
<dbReference type="EMBL" id="AQRC01000001">
    <property type="protein sequence ID" value="KFE36669.1"/>
    <property type="molecule type" value="Genomic_DNA"/>
</dbReference>
<dbReference type="eggNOG" id="COG5607">
    <property type="taxonomic scope" value="Bacteria"/>
</dbReference>
<dbReference type="Pfam" id="PF05235">
    <property type="entry name" value="CHAD"/>
    <property type="match status" value="1"/>
</dbReference>
<dbReference type="RefSeq" id="WP_038142591.1">
    <property type="nucleotide sequence ID" value="NZ_AQRC01000001.1"/>
</dbReference>
<feature type="domain" description="CHAD" evidence="1">
    <location>
        <begin position="9"/>
        <end position="284"/>
    </location>
</feature>
<dbReference type="Proteomes" id="UP000028607">
    <property type="component" value="Unassembled WGS sequence"/>
</dbReference>
<organism evidence="2 3">
    <name type="scientific">Thioclava atlantica</name>
    <dbReference type="NCBI Taxonomy" id="1317124"/>
    <lineage>
        <taxon>Bacteria</taxon>
        <taxon>Pseudomonadati</taxon>
        <taxon>Pseudomonadota</taxon>
        <taxon>Alphaproteobacteria</taxon>
        <taxon>Rhodobacterales</taxon>
        <taxon>Paracoccaceae</taxon>
        <taxon>Thioclava</taxon>
    </lineage>
</organism>
<keyword evidence="3" id="KW-1185">Reference proteome</keyword>
<evidence type="ECO:0000313" key="3">
    <source>
        <dbReference type="Proteomes" id="UP000028607"/>
    </source>
</evidence>
<dbReference type="InterPro" id="IPR038186">
    <property type="entry name" value="CHAD_dom_sf"/>
</dbReference>
<dbReference type="AlphaFoldDB" id="A0A085U122"/>
<dbReference type="PATRIC" id="fig|1317124.6.peg.171"/>
<dbReference type="SMART" id="SM00880">
    <property type="entry name" value="CHAD"/>
    <property type="match status" value="1"/>
</dbReference>
<evidence type="ECO:0000313" key="2">
    <source>
        <dbReference type="EMBL" id="KFE36669.1"/>
    </source>
</evidence>
<proteinExistence type="predicted"/>
<gene>
    <name evidence="2" type="ORF">DW2_00885</name>
</gene>
<reference evidence="3" key="1">
    <citation type="submission" date="2013-04" db="EMBL/GenBank/DDBJ databases">
        <title>Thioclava sp. 13D2W-2 Genome Sequencing.</title>
        <authorList>
            <person name="Lai Q."/>
            <person name="Li G."/>
            <person name="Shao Z."/>
        </authorList>
    </citation>
    <scope>NUCLEOTIDE SEQUENCE [LARGE SCALE GENOMIC DNA]</scope>
    <source>
        <strain evidence="3">13D2W-2</strain>
    </source>
</reference>